<dbReference type="EMBL" id="KV460206">
    <property type="protein sequence ID" value="OBU01402.1"/>
    <property type="molecule type" value="Genomic_DNA"/>
</dbReference>
<dbReference type="InterPro" id="IPR036291">
    <property type="entry name" value="NAD(P)-bd_dom_sf"/>
</dbReference>
<dbReference type="Gene3D" id="3.40.50.720">
    <property type="entry name" value="NAD(P)-binding Rossmann-like Domain"/>
    <property type="match status" value="1"/>
</dbReference>
<reference evidence="4 5" key="1">
    <citation type="submission" date="2016-03" db="EMBL/GenBank/DDBJ databases">
        <title>Comparative genomics of Pseudogymnoascus destructans, the fungus causing white-nose syndrome of bats.</title>
        <authorList>
            <person name="Palmer J.M."/>
            <person name="Drees K.P."/>
            <person name="Foster J.T."/>
            <person name="Lindner D.L."/>
        </authorList>
    </citation>
    <scope>NUCLEOTIDE SEQUENCE [LARGE SCALE GENOMIC DNA]</scope>
    <source>
        <strain evidence="4 5">UAMH 10579</strain>
    </source>
</reference>
<dbReference type="SUPFAM" id="SSF51735">
    <property type="entry name" value="NAD(P)-binding Rossmann-fold domains"/>
    <property type="match status" value="1"/>
</dbReference>
<dbReference type="GO" id="GO:0016491">
    <property type="term" value="F:oxidoreductase activity"/>
    <property type="evidence" value="ECO:0007669"/>
    <property type="project" value="UniProtKB-KW"/>
</dbReference>
<accession>A0A2P2SX24</accession>
<dbReference type="AlphaFoldDB" id="A0A2P2SX24"/>
<keyword evidence="2" id="KW-0521">NADP</keyword>
<dbReference type="Proteomes" id="UP000091956">
    <property type="component" value="Unassembled WGS sequence"/>
</dbReference>
<organism evidence="4 5">
    <name type="scientific">Pseudogymnoascus verrucosus</name>
    <dbReference type="NCBI Taxonomy" id="342668"/>
    <lineage>
        <taxon>Eukaryota</taxon>
        <taxon>Fungi</taxon>
        <taxon>Dikarya</taxon>
        <taxon>Ascomycota</taxon>
        <taxon>Pezizomycotina</taxon>
        <taxon>Leotiomycetes</taxon>
        <taxon>Thelebolales</taxon>
        <taxon>Thelebolaceae</taxon>
        <taxon>Pseudogymnoascus</taxon>
    </lineage>
</organism>
<dbReference type="PANTHER" id="PTHR43639">
    <property type="entry name" value="OXIDOREDUCTASE, SHORT-CHAIN DEHYDROGENASE/REDUCTASE FAMILY (AFU_ORTHOLOGUE AFUA_5G02870)"/>
    <property type="match status" value="1"/>
</dbReference>
<reference evidence="5" key="2">
    <citation type="journal article" date="2018" name="Nat. Commun.">
        <title>Extreme sensitivity to ultraviolet light in the fungal pathogen causing white-nose syndrome of bats.</title>
        <authorList>
            <person name="Palmer J.M."/>
            <person name="Drees K.P."/>
            <person name="Foster J.T."/>
            <person name="Lindner D.L."/>
        </authorList>
    </citation>
    <scope>NUCLEOTIDE SEQUENCE [LARGE SCALE GENOMIC DNA]</scope>
    <source>
        <strain evidence="5">UAMH 10579</strain>
    </source>
</reference>
<evidence type="ECO:0000256" key="1">
    <source>
        <dbReference type="ARBA" id="ARBA00006484"/>
    </source>
</evidence>
<evidence type="ECO:0000256" key="2">
    <source>
        <dbReference type="ARBA" id="ARBA00022857"/>
    </source>
</evidence>
<dbReference type="PANTHER" id="PTHR43639:SF1">
    <property type="entry name" value="SHORT-CHAIN DEHYDROGENASE_REDUCTASE FAMILY PROTEIN"/>
    <property type="match status" value="1"/>
</dbReference>
<keyword evidence="3" id="KW-0560">Oxidoreductase</keyword>
<keyword evidence="5" id="KW-1185">Reference proteome</keyword>
<evidence type="ECO:0008006" key="6">
    <source>
        <dbReference type="Google" id="ProtNLM"/>
    </source>
</evidence>
<dbReference type="InterPro" id="IPR002347">
    <property type="entry name" value="SDR_fam"/>
</dbReference>
<name>A0A2P2SX24_9PEZI</name>
<evidence type="ECO:0000256" key="3">
    <source>
        <dbReference type="ARBA" id="ARBA00023002"/>
    </source>
</evidence>
<dbReference type="FunFam" id="3.40.50.720:FF:000084">
    <property type="entry name" value="Short-chain dehydrogenase reductase"/>
    <property type="match status" value="1"/>
</dbReference>
<dbReference type="GeneID" id="28833392"/>
<proteinExistence type="inferred from homology"/>
<protein>
    <recommendedName>
        <fullName evidence="6">NAD(P)-binding protein</fullName>
    </recommendedName>
</protein>
<dbReference type="CDD" id="cd05233">
    <property type="entry name" value="SDR_c"/>
    <property type="match status" value="1"/>
</dbReference>
<dbReference type="STRING" id="342668.A0A2P2SX24"/>
<evidence type="ECO:0000313" key="5">
    <source>
        <dbReference type="Proteomes" id="UP000091956"/>
    </source>
</evidence>
<dbReference type="PROSITE" id="PS00061">
    <property type="entry name" value="ADH_SHORT"/>
    <property type="match status" value="1"/>
</dbReference>
<sequence>MSFPKTLSLLSCTAIVTGGTRGIGKGISMELARRGASVALVYGNPARASDAASTVAEIVALNKDIKAIAICADLRDRESPKRIVEETLRALGTEKIDILVHNAANPETTPTPNVTHEIFDTVMDVGLRAPFFLTQAAQPYMHPGSRIIFISSTSARSPSPGITLPLYAASKAAGESLVRSWAFEFGHSHGITVNAVSVAYVETEAVSVVPAAQLEAYRMASAKITAAAPRPGTPDDIAQIVAFLASDSARWVTGSTVSANGGRLLF</sequence>
<gene>
    <name evidence="4" type="ORF">VE01_00006</name>
</gene>
<comment type="similarity">
    <text evidence="1">Belongs to the short-chain dehydrogenases/reductases (SDR) family.</text>
</comment>
<dbReference type="RefSeq" id="XP_018135134.1">
    <property type="nucleotide sequence ID" value="XM_018269541.1"/>
</dbReference>
<evidence type="ECO:0000313" key="4">
    <source>
        <dbReference type="EMBL" id="OBU01402.1"/>
    </source>
</evidence>
<dbReference type="Pfam" id="PF13561">
    <property type="entry name" value="adh_short_C2"/>
    <property type="match status" value="1"/>
</dbReference>
<dbReference type="PRINTS" id="PR00081">
    <property type="entry name" value="GDHRDH"/>
</dbReference>
<dbReference type="InterPro" id="IPR020904">
    <property type="entry name" value="Sc_DH/Rdtase_CS"/>
</dbReference>
<dbReference type="GO" id="GO:0009688">
    <property type="term" value="P:abscisic acid biosynthetic process"/>
    <property type="evidence" value="ECO:0007669"/>
    <property type="project" value="UniProtKB-ARBA"/>
</dbReference>